<evidence type="ECO:0000313" key="2">
    <source>
        <dbReference type="Proteomes" id="UP000492821"/>
    </source>
</evidence>
<dbReference type="Proteomes" id="UP000492821">
    <property type="component" value="Unassembled WGS sequence"/>
</dbReference>
<accession>A0A7E4VN46</accession>
<evidence type="ECO:0000256" key="1">
    <source>
        <dbReference type="SAM" id="Coils"/>
    </source>
</evidence>
<dbReference type="AlphaFoldDB" id="A0A7E4VN46"/>
<name>A0A7E4VN46_PANRE</name>
<keyword evidence="2" id="KW-1185">Reference proteome</keyword>
<dbReference type="WBParaSite" id="Pan_g23167.t1">
    <property type="protein sequence ID" value="Pan_g23167.t1"/>
    <property type="gene ID" value="Pan_g23167"/>
</dbReference>
<protein>
    <submittedName>
        <fullName evidence="3">RING-type E3 ubiquitin transferase</fullName>
    </submittedName>
</protein>
<reference evidence="2" key="1">
    <citation type="journal article" date="2013" name="Genetics">
        <title>The draft genome and transcriptome of Panagrellus redivivus are shaped by the harsh demands of a free-living lifestyle.</title>
        <authorList>
            <person name="Srinivasan J."/>
            <person name="Dillman A.R."/>
            <person name="Macchietto M.G."/>
            <person name="Heikkinen L."/>
            <person name="Lakso M."/>
            <person name="Fracchia K.M."/>
            <person name="Antoshechkin I."/>
            <person name="Mortazavi A."/>
            <person name="Wong G."/>
            <person name="Sternberg P.W."/>
        </authorList>
    </citation>
    <scope>NUCLEOTIDE SEQUENCE [LARGE SCALE GENOMIC DNA]</scope>
    <source>
        <strain evidence="2">MT8872</strain>
    </source>
</reference>
<reference evidence="3" key="2">
    <citation type="submission" date="2020-10" db="UniProtKB">
        <authorList>
            <consortium name="WormBaseParasite"/>
        </authorList>
    </citation>
    <scope>IDENTIFICATION</scope>
</reference>
<keyword evidence="1" id="KW-0175">Coiled coil</keyword>
<proteinExistence type="predicted"/>
<organism evidence="2 3">
    <name type="scientific">Panagrellus redivivus</name>
    <name type="common">Microworm</name>
    <dbReference type="NCBI Taxonomy" id="6233"/>
    <lineage>
        <taxon>Eukaryota</taxon>
        <taxon>Metazoa</taxon>
        <taxon>Ecdysozoa</taxon>
        <taxon>Nematoda</taxon>
        <taxon>Chromadorea</taxon>
        <taxon>Rhabditida</taxon>
        <taxon>Tylenchina</taxon>
        <taxon>Panagrolaimomorpha</taxon>
        <taxon>Panagrolaimoidea</taxon>
        <taxon>Panagrolaimidae</taxon>
        <taxon>Panagrellus</taxon>
    </lineage>
</organism>
<sequence>MASAQRLIADIATHFPLPTASEALRQRHVALKTASKELQRLEIEYAEVTESNASTTAACQLLAERLQFLTTLAQSIKTNNWNTAKAKYRLSAVKSKVKDEITELEARLEAQKAVIERLQTSIEAEKMVLVEHRKKDSEFTETSTRAQEHLATLDDQAKKLRDAYTADERVVQVGCNFC</sequence>
<evidence type="ECO:0000313" key="3">
    <source>
        <dbReference type="WBParaSite" id="Pan_g23167.t1"/>
    </source>
</evidence>
<feature type="coiled-coil region" evidence="1">
    <location>
        <begin position="94"/>
        <end position="121"/>
    </location>
</feature>